<protein>
    <recommendedName>
        <fullName evidence="4">DUF1361 domain-containing protein</fullName>
    </recommendedName>
</protein>
<proteinExistence type="predicted"/>
<feature type="transmembrane region" description="Helical" evidence="1">
    <location>
        <begin position="88"/>
        <end position="110"/>
    </location>
</feature>
<evidence type="ECO:0008006" key="4">
    <source>
        <dbReference type="Google" id="ProtNLM"/>
    </source>
</evidence>
<comment type="caution">
    <text evidence="2">The sequence shown here is derived from an EMBL/GenBank/DDBJ whole genome shotgun (WGS) entry which is preliminary data.</text>
</comment>
<evidence type="ECO:0000313" key="3">
    <source>
        <dbReference type="Proteomes" id="UP000176614"/>
    </source>
</evidence>
<gene>
    <name evidence="2" type="ORF">A2264_00565</name>
</gene>
<keyword evidence="1" id="KW-0472">Membrane</keyword>
<name>A0A1F4W179_UNCKA</name>
<organism evidence="2 3">
    <name type="scientific">candidate division WWE3 bacterium RIFOXYA2_FULL_46_9</name>
    <dbReference type="NCBI Taxonomy" id="1802636"/>
    <lineage>
        <taxon>Bacteria</taxon>
        <taxon>Katanobacteria</taxon>
    </lineage>
</organism>
<evidence type="ECO:0000256" key="1">
    <source>
        <dbReference type="SAM" id="Phobius"/>
    </source>
</evidence>
<dbReference type="Pfam" id="PF07099">
    <property type="entry name" value="DUF1361"/>
    <property type="match status" value="1"/>
</dbReference>
<keyword evidence="1" id="KW-0812">Transmembrane</keyword>
<dbReference type="InterPro" id="IPR009793">
    <property type="entry name" value="DUF1361"/>
</dbReference>
<feature type="transmembrane region" description="Helical" evidence="1">
    <location>
        <begin position="122"/>
        <end position="142"/>
    </location>
</feature>
<feature type="transmembrane region" description="Helical" evidence="1">
    <location>
        <begin position="50"/>
        <end position="68"/>
    </location>
</feature>
<dbReference type="Proteomes" id="UP000176614">
    <property type="component" value="Unassembled WGS sequence"/>
</dbReference>
<dbReference type="EMBL" id="MEVT01000008">
    <property type="protein sequence ID" value="OGC63174.1"/>
    <property type="molecule type" value="Genomic_DNA"/>
</dbReference>
<feature type="transmembrane region" description="Helical" evidence="1">
    <location>
        <begin position="166"/>
        <end position="187"/>
    </location>
</feature>
<evidence type="ECO:0000313" key="2">
    <source>
        <dbReference type="EMBL" id="OGC63174.1"/>
    </source>
</evidence>
<keyword evidence="1" id="KW-1133">Transmembrane helix</keyword>
<dbReference type="AlphaFoldDB" id="A0A1F4W179"/>
<sequence length="199" mass="22178">MEIRGSRLLFYGHEVFPSGLGPDVFLAIGSLGFLFWPLDQQKKAHYKTMFLLGYVWIMQLPNTLYLMMEFRHIVLFDNIADSLEPTAVIAFAGLSILGLGLFTLQVYLAVTQLSFLQKNKWLATLVLSYMSTWGAILGLNGLNSYEGVLFPPSVLVYSSLAFTSEWLAITVAIGTFVSLISLAPVCIKKEKNHGPYKIS</sequence>
<reference evidence="2 3" key="1">
    <citation type="journal article" date="2016" name="Nat. Commun.">
        <title>Thousands of microbial genomes shed light on interconnected biogeochemical processes in an aquifer system.</title>
        <authorList>
            <person name="Anantharaman K."/>
            <person name="Brown C.T."/>
            <person name="Hug L.A."/>
            <person name="Sharon I."/>
            <person name="Castelle C.J."/>
            <person name="Probst A.J."/>
            <person name="Thomas B.C."/>
            <person name="Singh A."/>
            <person name="Wilkins M.J."/>
            <person name="Karaoz U."/>
            <person name="Brodie E.L."/>
            <person name="Williams K.H."/>
            <person name="Hubbard S.S."/>
            <person name="Banfield J.F."/>
        </authorList>
    </citation>
    <scope>NUCLEOTIDE SEQUENCE [LARGE SCALE GENOMIC DNA]</scope>
</reference>
<accession>A0A1F4W179</accession>
<feature type="transmembrane region" description="Helical" evidence="1">
    <location>
        <begin position="20"/>
        <end position="38"/>
    </location>
</feature>